<dbReference type="PANTHER" id="PTHR44688:SF16">
    <property type="entry name" value="DNA-BINDING TRANSCRIPTIONAL ACTIVATOR DEVR_DOSR"/>
    <property type="match status" value="1"/>
</dbReference>
<keyword evidence="4" id="KW-0472">Membrane</keyword>
<dbReference type="Proteomes" id="UP000837932">
    <property type="component" value="Unassembled WGS sequence"/>
</dbReference>
<feature type="transmembrane region" description="Helical" evidence="4">
    <location>
        <begin position="322"/>
        <end position="343"/>
    </location>
</feature>
<keyword evidence="7" id="KW-1185">Reference proteome</keyword>
<feature type="transmembrane region" description="Helical" evidence="4">
    <location>
        <begin position="221"/>
        <end position="244"/>
    </location>
</feature>
<comment type="caution">
    <text evidence="6">The sequence shown here is derived from an EMBL/GenBank/DDBJ whole genome shotgun (WGS) entry which is preliminary data.</text>
</comment>
<proteinExistence type="predicted"/>
<protein>
    <recommendedName>
        <fullName evidence="5">HTH luxR-type domain-containing protein</fullName>
    </recommendedName>
</protein>
<feature type="transmembrane region" description="Helical" evidence="4">
    <location>
        <begin position="251"/>
        <end position="270"/>
    </location>
</feature>
<keyword evidence="2" id="KW-0238">DNA-binding</keyword>
<accession>A0ABM9AP24</accession>
<dbReference type="InterPro" id="IPR036388">
    <property type="entry name" value="WH-like_DNA-bd_sf"/>
</dbReference>
<feature type="transmembrane region" description="Helical" evidence="4">
    <location>
        <begin position="290"/>
        <end position="310"/>
    </location>
</feature>
<dbReference type="PROSITE" id="PS50043">
    <property type="entry name" value="HTH_LUXR_2"/>
    <property type="match status" value="1"/>
</dbReference>
<dbReference type="Pfam" id="PF07696">
    <property type="entry name" value="7TMR-DISMED2"/>
    <property type="match status" value="1"/>
</dbReference>
<dbReference type="Gene3D" id="1.10.10.10">
    <property type="entry name" value="Winged helix-like DNA-binding domain superfamily/Winged helix DNA-binding domain"/>
    <property type="match status" value="1"/>
</dbReference>
<feature type="transmembrane region" description="Helical" evidence="4">
    <location>
        <begin position="383"/>
        <end position="401"/>
    </location>
</feature>
<reference evidence="6" key="1">
    <citation type="submission" date="2021-12" db="EMBL/GenBank/DDBJ databases">
        <authorList>
            <person name="Rodrigo-Torres L."/>
            <person name="Arahal R. D."/>
            <person name="Lucena T."/>
        </authorList>
    </citation>
    <scope>NUCLEOTIDE SEQUENCE</scope>
    <source>
        <strain evidence="6">CECT 8858</strain>
    </source>
</reference>
<dbReference type="SMART" id="SM00421">
    <property type="entry name" value="HTH_LUXR"/>
    <property type="match status" value="1"/>
</dbReference>
<dbReference type="PRINTS" id="PR00038">
    <property type="entry name" value="HTHLUXR"/>
</dbReference>
<feature type="transmembrane region" description="Helical" evidence="4">
    <location>
        <begin position="349"/>
        <end position="371"/>
    </location>
</feature>
<evidence type="ECO:0000256" key="3">
    <source>
        <dbReference type="ARBA" id="ARBA00023163"/>
    </source>
</evidence>
<dbReference type="EMBL" id="CAKLPY010000001">
    <property type="protein sequence ID" value="CAH0995362.1"/>
    <property type="molecule type" value="Genomic_DNA"/>
</dbReference>
<keyword evidence="3" id="KW-0804">Transcription</keyword>
<organism evidence="6 7">
    <name type="scientific">Emticicia aquatica</name>
    <dbReference type="NCBI Taxonomy" id="1681835"/>
    <lineage>
        <taxon>Bacteria</taxon>
        <taxon>Pseudomonadati</taxon>
        <taxon>Bacteroidota</taxon>
        <taxon>Cytophagia</taxon>
        <taxon>Cytophagales</taxon>
        <taxon>Leadbetterellaceae</taxon>
        <taxon>Emticicia</taxon>
    </lineage>
</organism>
<dbReference type="InterPro" id="IPR011623">
    <property type="entry name" value="7TMR_DISM_rcpt_extracell_dom1"/>
</dbReference>
<evidence type="ECO:0000313" key="6">
    <source>
        <dbReference type="EMBL" id="CAH0995362.1"/>
    </source>
</evidence>
<dbReference type="SUPFAM" id="SSF46894">
    <property type="entry name" value="C-terminal effector domain of the bipartite response regulators"/>
    <property type="match status" value="1"/>
</dbReference>
<dbReference type="InterPro" id="IPR016032">
    <property type="entry name" value="Sig_transdc_resp-reg_C-effctor"/>
</dbReference>
<dbReference type="PROSITE" id="PS00622">
    <property type="entry name" value="HTH_LUXR_1"/>
    <property type="match status" value="1"/>
</dbReference>
<keyword evidence="1" id="KW-0805">Transcription regulation</keyword>
<dbReference type="CDD" id="cd06170">
    <property type="entry name" value="LuxR_C_like"/>
    <property type="match status" value="1"/>
</dbReference>
<evidence type="ECO:0000256" key="2">
    <source>
        <dbReference type="ARBA" id="ARBA00023125"/>
    </source>
</evidence>
<evidence type="ECO:0000313" key="7">
    <source>
        <dbReference type="Proteomes" id="UP000837932"/>
    </source>
</evidence>
<evidence type="ECO:0000256" key="1">
    <source>
        <dbReference type="ARBA" id="ARBA00023015"/>
    </source>
</evidence>
<keyword evidence="4" id="KW-0812">Transmembrane</keyword>
<name>A0ABM9AP24_9BACT</name>
<keyword evidence="4" id="KW-1133">Transmembrane helix</keyword>
<feature type="transmembrane region" description="Helical" evidence="4">
    <location>
        <begin position="413"/>
        <end position="434"/>
    </location>
</feature>
<dbReference type="Pfam" id="PF07695">
    <property type="entry name" value="7TMR-DISM_7TM"/>
    <property type="match status" value="1"/>
</dbReference>
<sequence>MQMFFFHGNKVENLSANDPHKKALINTSFVVFYLNCQQIRQFMRFIIFILLPILTFGQEVISLKKGVANEEIKEHIFTLTDKSNALTISDLINEKASLFEKSKVGIPNFGWGNRAGWVRFKIQVSESKLLLFHINSAIFDDLCFFVVDDKKIVQQYEHLSSKTSSENRPYMHRDFVFPLNLETKKVYTIYIKGKSFLNTNKFPMTIWNKRDFERNDQQTNFFWGIIIGIFILVGLVNFAIGFILKMRIFMLYGMYIVSIILIFLNLEGYLYEYLPTIILRNDIFDLTQYFTYGLFFWNLLFVIAFTKLSLASQPIYERILRILIIVFWLLLVHSIFSPIWLGFVSDNYIQVIGWLGRIFFLINIGILILTLLVSANKNSMSKIYLISIIPPTILYFLSQYFTYFLDIRIVQPYAYLIGFLFEIIILSIAIIFRVKEYLFSNLKIGTPLKVADKQVVETNVLQKKELLSKREIEILAAFAKGFTYQDISDALFISPHTVRTHIKNIYQKLEINSKAEAVKIAIESGWI</sequence>
<dbReference type="InterPro" id="IPR011622">
    <property type="entry name" value="7TMR_DISM_rcpt_extracell_dom2"/>
</dbReference>
<gene>
    <name evidence="6" type="ORF">EMA8858_01483</name>
</gene>
<evidence type="ECO:0000259" key="5">
    <source>
        <dbReference type="PROSITE" id="PS50043"/>
    </source>
</evidence>
<evidence type="ECO:0000256" key="4">
    <source>
        <dbReference type="SAM" id="Phobius"/>
    </source>
</evidence>
<dbReference type="InterPro" id="IPR000792">
    <property type="entry name" value="Tscrpt_reg_LuxR_C"/>
</dbReference>
<dbReference type="PANTHER" id="PTHR44688">
    <property type="entry name" value="DNA-BINDING TRANSCRIPTIONAL ACTIVATOR DEVR_DOSR"/>
    <property type="match status" value="1"/>
</dbReference>
<dbReference type="Gene3D" id="2.60.40.2380">
    <property type="match status" value="1"/>
</dbReference>
<feature type="domain" description="HTH luxR-type" evidence="5">
    <location>
        <begin position="460"/>
        <end position="525"/>
    </location>
</feature>
<dbReference type="Pfam" id="PF00196">
    <property type="entry name" value="GerE"/>
    <property type="match status" value="1"/>
</dbReference>